<dbReference type="AlphaFoldDB" id="K5VIP1"/>
<organism evidence="1 2">
    <name type="scientific">Phanerochaete carnosa (strain HHB-10118-sp)</name>
    <name type="common">White-rot fungus</name>
    <name type="synonym">Peniophora carnosa</name>
    <dbReference type="NCBI Taxonomy" id="650164"/>
    <lineage>
        <taxon>Eukaryota</taxon>
        <taxon>Fungi</taxon>
        <taxon>Dikarya</taxon>
        <taxon>Basidiomycota</taxon>
        <taxon>Agaricomycotina</taxon>
        <taxon>Agaricomycetes</taxon>
        <taxon>Polyporales</taxon>
        <taxon>Phanerochaetaceae</taxon>
        <taxon>Phanerochaete</taxon>
    </lineage>
</organism>
<dbReference type="Proteomes" id="UP000008370">
    <property type="component" value="Unassembled WGS sequence"/>
</dbReference>
<protein>
    <submittedName>
        <fullName evidence="1">Uncharacterized protein</fullName>
    </submittedName>
</protein>
<evidence type="ECO:0000313" key="1">
    <source>
        <dbReference type="EMBL" id="EKM51153.1"/>
    </source>
</evidence>
<dbReference type="EMBL" id="JH930477">
    <property type="protein sequence ID" value="EKM51153.1"/>
    <property type="molecule type" value="Genomic_DNA"/>
</dbReference>
<dbReference type="HOGENOM" id="CLU_155349_3_0_1"/>
<name>K5VIP1_PHACS</name>
<dbReference type="InParanoid" id="K5VIP1"/>
<evidence type="ECO:0000313" key="2">
    <source>
        <dbReference type="Proteomes" id="UP000008370"/>
    </source>
</evidence>
<accession>K5VIP1</accession>
<dbReference type="GeneID" id="18918476"/>
<gene>
    <name evidence="1" type="ORF">PHACADRAFT_263150</name>
</gene>
<reference evidence="1 2" key="1">
    <citation type="journal article" date="2012" name="BMC Genomics">
        <title>Comparative genomics of the white-rot fungi, Phanerochaete carnosa and P. chrysosporium, to elucidate the genetic basis of the distinct wood types they colonize.</title>
        <authorList>
            <person name="Suzuki H."/>
            <person name="MacDonald J."/>
            <person name="Syed K."/>
            <person name="Salamov A."/>
            <person name="Hori C."/>
            <person name="Aerts A."/>
            <person name="Henrissat B."/>
            <person name="Wiebenga A."/>
            <person name="vanKuyk P.A."/>
            <person name="Barry K."/>
            <person name="Lindquist E."/>
            <person name="LaButti K."/>
            <person name="Lapidus A."/>
            <person name="Lucas S."/>
            <person name="Coutinho P."/>
            <person name="Gong Y."/>
            <person name="Samejima M."/>
            <person name="Mahadevan R."/>
            <person name="Abou-Zaid M."/>
            <person name="de Vries R.P."/>
            <person name="Igarashi K."/>
            <person name="Yadav J.S."/>
            <person name="Grigoriev I.V."/>
            <person name="Master E.R."/>
        </authorList>
    </citation>
    <scope>NUCLEOTIDE SEQUENCE [LARGE SCALE GENOMIC DNA]</scope>
    <source>
        <strain evidence="1 2">HHB-10118-sp</strain>
    </source>
</reference>
<keyword evidence="2" id="KW-1185">Reference proteome</keyword>
<dbReference type="KEGG" id="pco:PHACADRAFT_263150"/>
<proteinExistence type="predicted"/>
<sequence length="105" mass="11002">MSQTAKGTVTSQGPNRFLARFNMPNGQVRSFNASVNPPTTTIVINTATLTWSDEDDLVGADSYTGTVGTNLDIALGKGPKITGSLQQPVDPTTAIVGNGDWAMTM</sequence>
<dbReference type="RefSeq" id="XP_007400308.1">
    <property type="nucleotide sequence ID" value="XM_007400246.1"/>
</dbReference>